<dbReference type="OrthoDB" id="1799407at2"/>
<dbReference type="HOGENOM" id="CLU_138412_0_0_9"/>
<dbReference type="NCBIfam" id="TIGR02532">
    <property type="entry name" value="IV_pilin_GFxxxE"/>
    <property type="match status" value="1"/>
</dbReference>
<dbReference type="Proteomes" id="UP000010797">
    <property type="component" value="Chromosome"/>
</dbReference>
<dbReference type="PROSITE" id="PS00409">
    <property type="entry name" value="PROKAR_NTER_METHYL"/>
    <property type="match status" value="1"/>
</dbReference>
<evidence type="ECO:0000256" key="1">
    <source>
        <dbReference type="SAM" id="Phobius"/>
    </source>
</evidence>
<accession>L0FA36</accession>
<dbReference type="InterPro" id="IPR045584">
    <property type="entry name" value="Pilin-like"/>
</dbReference>
<gene>
    <name evidence="2" type="ordered locus">Desdi_2476</name>
</gene>
<dbReference type="SUPFAM" id="SSF54523">
    <property type="entry name" value="Pili subunits"/>
    <property type="match status" value="1"/>
</dbReference>
<reference evidence="3" key="1">
    <citation type="submission" date="2012-02" db="EMBL/GenBank/DDBJ databases">
        <title>Complete sequence of Desulfitobacterium dichloroeliminans LMG P-21439.</title>
        <authorList>
            <person name="Lucas S."/>
            <person name="Han J."/>
            <person name="Lapidus A."/>
            <person name="Cheng J.-F."/>
            <person name="Goodwin L."/>
            <person name="Pitluck S."/>
            <person name="Peters L."/>
            <person name="Ovchinnikova G."/>
            <person name="Teshima H."/>
            <person name="Detter J.C."/>
            <person name="Han C."/>
            <person name="Tapia R."/>
            <person name="Land M."/>
            <person name="Hauser L."/>
            <person name="Kyrpides N."/>
            <person name="Ivanova N."/>
            <person name="Pagani I."/>
            <person name="Kruse T."/>
            <person name="de Vos W.M."/>
            <person name="Boon N."/>
            <person name="Smidt H."/>
            <person name="Woyke T."/>
        </authorList>
    </citation>
    <scope>NUCLEOTIDE SEQUENCE [LARGE SCALE GENOMIC DNA]</scope>
    <source>
        <strain evidence="3">LMG P-21439 / DCA1</strain>
    </source>
</reference>
<dbReference type="EMBL" id="CP003344">
    <property type="protein sequence ID" value="AGA69900.1"/>
    <property type="molecule type" value="Genomic_DNA"/>
</dbReference>
<keyword evidence="1" id="KW-0472">Membrane</keyword>
<evidence type="ECO:0000313" key="3">
    <source>
        <dbReference type="Proteomes" id="UP000010797"/>
    </source>
</evidence>
<keyword evidence="3" id="KW-1185">Reference proteome</keyword>
<keyword evidence="1" id="KW-0812">Transmembrane</keyword>
<dbReference type="RefSeq" id="WP_015262871.1">
    <property type="nucleotide sequence ID" value="NC_019903.1"/>
</dbReference>
<dbReference type="AlphaFoldDB" id="L0FA36"/>
<dbReference type="Gene3D" id="3.30.700.10">
    <property type="entry name" value="Glycoprotein, Type 4 Pilin"/>
    <property type="match status" value="1"/>
</dbReference>
<feature type="transmembrane region" description="Helical" evidence="1">
    <location>
        <begin position="12"/>
        <end position="30"/>
    </location>
</feature>
<proteinExistence type="predicted"/>
<dbReference type="KEGG" id="ddl:Desdi_2476"/>
<dbReference type="Pfam" id="PF07963">
    <property type="entry name" value="N_methyl"/>
    <property type="match status" value="1"/>
</dbReference>
<sequence>MLKRKKDGGFTLIELMIVIAVIGILAVVLVPKMGGVKDSAKYAGVTTNAKSVEAYVVANIDRWAKNSTDAEDVIEGQFTTGPNKLENPLDGTAIIFATPIDDAAAKGVVAVTGAASPAGGITITGYGSSTTDILYQNTVRRN</sequence>
<evidence type="ECO:0000313" key="2">
    <source>
        <dbReference type="EMBL" id="AGA69900.1"/>
    </source>
</evidence>
<dbReference type="STRING" id="871963.Desdi_2476"/>
<protein>
    <submittedName>
        <fullName evidence="2">Prepilin-type N-terminal cleavage/methylation domain-containing protein</fullName>
    </submittedName>
</protein>
<organism evidence="2 3">
    <name type="scientific">Desulfitobacterium dichloroeliminans (strain LMG P-21439 / DCA1)</name>
    <dbReference type="NCBI Taxonomy" id="871963"/>
    <lineage>
        <taxon>Bacteria</taxon>
        <taxon>Bacillati</taxon>
        <taxon>Bacillota</taxon>
        <taxon>Clostridia</taxon>
        <taxon>Eubacteriales</taxon>
        <taxon>Desulfitobacteriaceae</taxon>
        <taxon>Desulfitobacterium</taxon>
    </lineage>
</organism>
<dbReference type="InterPro" id="IPR012902">
    <property type="entry name" value="N_methyl_site"/>
</dbReference>
<name>L0FA36_DESDL</name>
<keyword evidence="1" id="KW-1133">Transmembrane helix</keyword>
<dbReference type="eggNOG" id="COG2165">
    <property type="taxonomic scope" value="Bacteria"/>
</dbReference>